<comment type="caution">
    <text evidence="3">The sequence shown here is derived from an EMBL/GenBank/DDBJ whole genome shotgun (WGS) entry which is preliminary data.</text>
</comment>
<proteinExistence type="inferred from homology"/>
<gene>
    <name evidence="3" type="primary">thpR</name>
    <name evidence="3" type="ORF">ENV54_10540</name>
</gene>
<dbReference type="HAMAP" id="MF_01940">
    <property type="entry name" value="RNA_CPDase"/>
    <property type="match status" value="1"/>
</dbReference>
<accession>A0A7C4AT20</accession>
<dbReference type="SUPFAM" id="SSF55144">
    <property type="entry name" value="LigT-like"/>
    <property type="match status" value="1"/>
</dbReference>
<reference evidence="3" key="1">
    <citation type="journal article" date="2020" name="mSystems">
        <title>Genome- and Community-Level Interaction Insights into Carbon Utilization and Element Cycling Functions of Hydrothermarchaeota in Hydrothermal Sediment.</title>
        <authorList>
            <person name="Zhou Z."/>
            <person name="Liu Y."/>
            <person name="Xu W."/>
            <person name="Pan J."/>
            <person name="Luo Z.H."/>
            <person name="Li M."/>
        </authorList>
    </citation>
    <scope>NUCLEOTIDE SEQUENCE [LARGE SCALE GENOMIC DNA]</scope>
    <source>
        <strain evidence="3">SpSt-769</strain>
    </source>
</reference>
<comment type="function">
    <text evidence="2">Hydrolyzes RNA 2',3'-cyclic phosphodiester to an RNA 2'-phosphomonoester.</text>
</comment>
<organism evidence="3">
    <name type="scientific">Desulfomonile tiedjei</name>
    <dbReference type="NCBI Taxonomy" id="2358"/>
    <lineage>
        <taxon>Bacteria</taxon>
        <taxon>Pseudomonadati</taxon>
        <taxon>Thermodesulfobacteriota</taxon>
        <taxon>Desulfomonilia</taxon>
        <taxon>Desulfomonilales</taxon>
        <taxon>Desulfomonilaceae</taxon>
        <taxon>Desulfomonile</taxon>
    </lineage>
</organism>
<sequence length="213" mass="23839">MAYESRRGAGKNHLAPRDNPMVRCFVALELPEEVKSFVFAFVSELRQKIKDAKWVSIQGMHLTLKFLGDVPSGAIPAVAKALEQPLAVPEPIQLKVQGLGCFPHMKRPRVIWLGITDSQSALQPLVQKIEDALVPLGFPRETRSFKPHLTLARMRDARDLSKDLELIMQSQKATGPSFSIKSAVLFESVLKPQGAQYHPIKRFSFLDLQRTNG</sequence>
<feature type="short sequence motif" description="HXTX 2" evidence="2">
    <location>
        <begin position="148"/>
        <end position="151"/>
    </location>
</feature>
<evidence type="ECO:0000256" key="1">
    <source>
        <dbReference type="ARBA" id="ARBA00022801"/>
    </source>
</evidence>
<dbReference type="EC" id="3.1.4.58" evidence="2"/>
<dbReference type="PANTHER" id="PTHR35561:SF1">
    <property type="entry name" value="RNA 2',3'-CYCLIC PHOSPHODIESTERASE"/>
    <property type="match status" value="1"/>
</dbReference>
<dbReference type="Gene3D" id="3.90.1140.10">
    <property type="entry name" value="Cyclic phosphodiesterase"/>
    <property type="match status" value="1"/>
</dbReference>
<comment type="similarity">
    <text evidence="2">Belongs to the 2H phosphoesterase superfamily. ThpR family.</text>
</comment>
<keyword evidence="1 2" id="KW-0378">Hydrolase</keyword>
<dbReference type="AlphaFoldDB" id="A0A7C4AT20"/>
<dbReference type="EMBL" id="DTGT01000341">
    <property type="protein sequence ID" value="HGH61724.1"/>
    <property type="molecule type" value="Genomic_DNA"/>
</dbReference>
<feature type="active site" description="Proton acceptor" evidence="2">
    <location>
        <position position="148"/>
    </location>
</feature>
<dbReference type="GO" id="GO:0008664">
    <property type="term" value="F:RNA 2',3'-cyclic 3'-phosphodiesterase activity"/>
    <property type="evidence" value="ECO:0007669"/>
    <property type="project" value="UniProtKB-EC"/>
</dbReference>
<dbReference type="GO" id="GO:0004113">
    <property type="term" value="F:2',3'-cyclic-nucleotide 3'-phosphodiesterase activity"/>
    <property type="evidence" value="ECO:0007669"/>
    <property type="project" value="InterPro"/>
</dbReference>
<feature type="short sequence motif" description="HXTX 1" evidence="2">
    <location>
        <begin position="61"/>
        <end position="64"/>
    </location>
</feature>
<name>A0A7C4AT20_9BACT</name>
<dbReference type="InterPro" id="IPR009097">
    <property type="entry name" value="Cyclic_Pdiesterase"/>
</dbReference>
<feature type="active site" description="Proton donor" evidence="2">
    <location>
        <position position="61"/>
    </location>
</feature>
<evidence type="ECO:0000256" key="2">
    <source>
        <dbReference type="HAMAP-Rule" id="MF_01940"/>
    </source>
</evidence>
<dbReference type="InterPro" id="IPR004175">
    <property type="entry name" value="RNA_CPDase"/>
</dbReference>
<comment type="catalytic activity">
    <reaction evidence="2">
        <text>a 3'-end 2',3'-cyclophospho-ribonucleotide-RNA + H2O = a 3'-end 2'-phospho-ribonucleotide-RNA + H(+)</text>
        <dbReference type="Rhea" id="RHEA:11828"/>
        <dbReference type="Rhea" id="RHEA-COMP:10464"/>
        <dbReference type="Rhea" id="RHEA-COMP:17353"/>
        <dbReference type="ChEBI" id="CHEBI:15377"/>
        <dbReference type="ChEBI" id="CHEBI:15378"/>
        <dbReference type="ChEBI" id="CHEBI:83064"/>
        <dbReference type="ChEBI" id="CHEBI:173113"/>
        <dbReference type="EC" id="3.1.4.58"/>
    </reaction>
</comment>
<dbReference type="PANTHER" id="PTHR35561">
    <property type="entry name" value="RNA 2',3'-CYCLIC PHOSPHODIESTERASE"/>
    <property type="match status" value="1"/>
</dbReference>
<evidence type="ECO:0000313" key="3">
    <source>
        <dbReference type="EMBL" id="HGH61724.1"/>
    </source>
</evidence>
<dbReference type="Pfam" id="PF13563">
    <property type="entry name" value="2_5_RNA_ligase2"/>
    <property type="match status" value="1"/>
</dbReference>
<dbReference type="NCBIfam" id="TIGR02258">
    <property type="entry name" value="2_5_ligase"/>
    <property type="match status" value="1"/>
</dbReference>
<protein>
    <recommendedName>
        <fullName evidence="2">RNA 2',3'-cyclic phosphodiesterase</fullName>
        <shortName evidence="2">RNA 2',3'-CPDase</shortName>
        <ecNumber evidence="2">3.1.4.58</ecNumber>
    </recommendedName>
</protein>